<dbReference type="Gene3D" id="3.90.79.10">
    <property type="entry name" value="Nucleoside Triphosphate Pyrophosphohydrolase"/>
    <property type="match status" value="1"/>
</dbReference>
<dbReference type="PROSITE" id="PS51462">
    <property type="entry name" value="NUDIX"/>
    <property type="match status" value="1"/>
</dbReference>
<evidence type="ECO:0000313" key="2">
    <source>
        <dbReference type="EMBL" id="MVT07901.1"/>
    </source>
</evidence>
<dbReference type="InterPro" id="IPR036388">
    <property type="entry name" value="WH-like_DNA-bd_sf"/>
</dbReference>
<dbReference type="InterPro" id="IPR054105">
    <property type="entry name" value="WHD_NrtR"/>
</dbReference>
<dbReference type="SUPFAM" id="SSF46785">
    <property type="entry name" value="Winged helix' DNA-binding domain"/>
    <property type="match status" value="1"/>
</dbReference>
<organism evidence="2 3">
    <name type="scientific">Chitinophaga tropicalis</name>
    <dbReference type="NCBI Taxonomy" id="2683588"/>
    <lineage>
        <taxon>Bacteria</taxon>
        <taxon>Pseudomonadati</taxon>
        <taxon>Bacteroidota</taxon>
        <taxon>Chitinophagia</taxon>
        <taxon>Chitinophagales</taxon>
        <taxon>Chitinophagaceae</taxon>
        <taxon>Chitinophaga</taxon>
    </lineage>
</organism>
<gene>
    <name evidence="2" type="ORF">GO493_06485</name>
</gene>
<dbReference type="InterPro" id="IPR015797">
    <property type="entry name" value="NUDIX_hydrolase-like_dom_sf"/>
</dbReference>
<comment type="caution">
    <text evidence="2">The sequence shown here is derived from an EMBL/GenBank/DDBJ whole genome shotgun (WGS) entry which is preliminary data.</text>
</comment>
<sequence>MQSEKEIEDFILNGHKQYLNNLSVDCVIFGFHDQQLKVLLVRITGRKDWVLPGGHVNIKETVDQAAIRVLQQRTGIDNIFLQQFQVFSEPDRSRIDWLYKVLKKYYPVVKKDNWLLQRFVSVGYYALVEYTKVTPLLDMMSDASEWWGLDELPPMLMDHRTIVNEALQALQAGLNSKPIGYNLLPRKFTMPELQSLYETILGKKLDRSNFSRKMLAYEILKTNGDTRKGAARKAPFLYSFDLIKYRKALKEGLNTGW</sequence>
<evidence type="ECO:0000313" key="3">
    <source>
        <dbReference type="Proteomes" id="UP000461730"/>
    </source>
</evidence>
<dbReference type="InterPro" id="IPR036390">
    <property type="entry name" value="WH_DNA-bd_sf"/>
</dbReference>
<name>A0A7K1U0K7_9BACT</name>
<dbReference type="CDD" id="cd18873">
    <property type="entry name" value="NUDIX_NadM_like"/>
    <property type="match status" value="1"/>
</dbReference>
<evidence type="ECO:0000259" key="1">
    <source>
        <dbReference type="PROSITE" id="PS51462"/>
    </source>
</evidence>
<dbReference type="Proteomes" id="UP000461730">
    <property type="component" value="Unassembled WGS sequence"/>
</dbReference>
<dbReference type="InterPro" id="IPR000086">
    <property type="entry name" value="NUDIX_hydrolase_dom"/>
</dbReference>
<feature type="domain" description="Nudix hydrolase" evidence="1">
    <location>
        <begin position="19"/>
        <end position="171"/>
    </location>
</feature>
<protein>
    <submittedName>
        <fullName evidence="2">NUDIX domain-containing protein</fullName>
    </submittedName>
</protein>
<dbReference type="Pfam" id="PF21906">
    <property type="entry name" value="WHD_NrtR"/>
    <property type="match status" value="1"/>
</dbReference>
<keyword evidence="3" id="KW-1185">Reference proteome</keyword>
<dbReference type="EMBL" id="WRXN01000002">
    <property type="protein sequence ID" value="MVT07901.1"/>
    <property type="molecule type" value="Genomic_DNA"/>
</dbReference>
<dbReference type="SUPFAM" id="SSF55811">
    <property type="entry name" value="Nudix"/>
    <property type="match status" value="1"/>
</dbReference>
<dbReference type="PANTHER" id="PTHR43736">
    <property type="entry name" value="ADP-RIBOSE PYROPHOSPHATASE"/>
    <property type="match status" value="1"/>
</dbReference>
<dbReference type="PANTHER" id="PTHR43736:SF4">
    <property type="entry name" value="SLR1690 PROTEIN"/>
    <property type="match status" value="1"/>
</dbReference>
<proteinExistence type="predicted"/>
<reference evidence="2 3" key="1">
    <citation type="submission" date="2019-12" db="EMBL/GenBank/DDBJ databases">
        <title>Chitinophaga sp. strain ysch24 (GDMCC 1.1355), whole genome shotgun sequence.</title>
        <authorList>
            <person name="Zhang X."/>
        </authorList>
    </citation>
    <scope>NUCLEOTIDE SEQUENCE [LARGE SCALE GENOMIC DNA]</scope>
    <source>
        <strain evidence="3">ysch24</strain>
    </source>
</reference>
<dbReference type="AlphaFoldDB" id="A0A7K1U0K7"/>
<dbReference type="Pfam" id="PF00293">
    <property type="entry name" value="NUDIX"/>
    <property type="match status" value="1"/>
</dbReference>
<dbReference type="RefSeq" id="WP_157305323.1">
    <property type="nucleotide sequence ID" value="NZ_WRXN01000002.1"/>
</dbReference>
<accession>A0A7K1U0K7</accession>
<dbReference type="Gene3D" id="1.10.10.10">
    <property type="entry name" value="Winged helix-like DNA-binding domain superfamily/Winged helix DNA-binding domain"/>
    <property type="match status" value="1"/>
</dbReference>